<organism evidence="2 3">
    <name type="scientific">Tilletia controversa</name>
    <name type="common">dwarf bunt fungus</name>
    <dbReference type="NCBI Taxonomy" id="13291"/>
    <lineage>
        <taxon>Eukaryota</taxon>
        <taxon>Fungi</taxon>
        <taxon>Dikarya</taxon>
        <taxon>Basidiomycota</taxon>
        <taxon>Ustilaginomycotina</taxon>
        <taxon>Exobasidiomycetes</taxon>
        <taxon>Tilletiales</taxon>
        <taxon>Tilletiaceae</taxon>
        <taxon>Tilletia</taxon>
    </lineage>
</organism>
<gene>
    <name evidence="2" type="ORF">A4X06_0g8943</name>
</gene>
<feature type="compositionally biased region" description="Low complexity" evidence="1">
    <location>
        <begin position="212"/>
        <end position="230"/>
    </location>
</feature>
<dbReference type="Proteomes" id="UP000077684">
    <property type="component" value="Unassembled WGS sequence"/>
</dbReference>
<protein>
    <submittedName>
        <fullName evidence="2">Uncharacterized protein</fullName>
    </submittedName>
</protein>
<reference evidence="2" key="2">
    <citation type="journal article" date="2019" name="IMA Fungus">
        <title>Genome sequencing and comparison of five Tilletia species to identify candidate genes for the detection of regulated species infecting wheat.</title>
        <authorList>
            <person name="Nguyen H.D.T."/>
            <person name="Sultana T."/>
            <person name="Kesanakurti P."/>
            <person name="Hambleton S."/>
        </authorList>
    </citation>
    <scope>NUCLEOTIDE SEQUENCE</scope>
    <source>
        <strain evidence="2">DAOMC 236426</strain>
    </source>
</reference>
<feature type="compositionally biased region" description="Low complexity" evidence="1">
    <location>
        <begin position="153"/>
        <end position="168"/>
    </location>
</feature>
<evidence type="ECO:0000313" key="2">
    <source>
        <dbReference type="EMBL" id="KAE8238198.1"/>
    </source>
</evidence>
<sequence>MLRMLDGPSFINLRVHSIVNIDDWHPCPLGHFPSLFAVTMWLPGQSAARLDALGIPRSKSSPSTIDAESPSSFFQRAAAQAREDAADKAAEAAAAAAADAADLDNAVAADAEALTGDAKADAAADPSSTDVYGLVQSLTPDINPTLTALAGTPSIDSVSSPGSPSSVPLALPTSPPGRQGRFLSPGSQCDGSTPEKRPATICSTIPAEERSSSASGSSTRLGRVLTSSSSSKKRPSRGTDLGGKRPRHR</sequence>
<feature type="region of interest" description="Disordered" evidence="1">
    <location>
        <begin position="153"/>
        <end position="249"/>
    </location>
</feature>
<evidence type="ECO:0000256" key="1">
    <source>
        <dbReference type="SAM" id="MobiDB-lite"/>
    </source>
</evidence>
<accession>A0A8X7SSB8</accession>
<keyword evidence="3" id="KW-1185">Reference proteome</keyword>
<reference evidence="2" key="1">
    <citation type="submission" date="2016-04" db="EMBL/GenBank/DDBJ databases">
        <authorList>
            <person name="Nguyen H.D."/>
            <person name="Samba Siva P."/>
            <person name="Cullis J."/>
            <person name="Levesque C.A."/>
            <person name="Hambleton S."/>
        </authorList>
    </citation>
    <scope>NUCLEOTIDE SEQUENCE</scope>
    <source>
        <strain evidence="2">DAOMC 236426</strain>
    </source>
</reference>
<comment type="caution">
    <text evidence="2">The sequence shown here is derived from an EMBL/GenBank/DDBJ whole genome shotgun (WGS) entry which is preliminary data.</text>
</comment>
<evidence type="ECO:0000313" key="3">
    <source>
        <dbReference type="Proteomes" id="UP000077684"/>
    </source>
</evidence>
<dbReference type="AlphaFoldDB" id="A0A8X7SSB8"/>
<dbReference type="EMBL" id="LWDE02002231">
    <property type="protein sequence ID" value="KAE8238198.1"/>
    <property type="molecule type" value="Genomic_DNA"/>
</dbReference>
<name>A0A8X7SSB8_9BASI</name>
<proteinExistence type="predicted"/>